<keyword evidence="2" id="KW-0479">Metal-binding</keyword>
<dbReference type="EMBL" id="JAFBEE010000007">
    <property type="protein sequence ID" value="MBM7614889.1"/>
    <property type="molecule type" value="Genomic_DNA"/>
</dbReference>
<dbReference type="Gene3D" id="3.40.950.10">
    <property type="entry name" value="Fe-only Hydrogenase (Larger Subunit), Chain L, domain 3"/>
    <property type="match status" value="1"/>
</dbReference>
<dbReference type="PANTHER" id="PTHR43560">
    <property type="entry name" value="ION-TRANSLOCATING OXIDOREDUCTASE COMPLEX SUBUNIT B"/>
    <property type="match status" value="1"/>
</dbReference>
<dbReference type="PROSITE" id="PS51656">
    <property type="entry name" value="4FE4S"/>
    <property type="match status" value="1"/>
</dbReference>
<evidence type="ECO:0000256" key="4">
    <source>
        <dbReference type="ARBA" id="ARBA00023014"/>
    </source>
</evidence>
<dbReference type="InterPro" id="IPR017900">
    <property type="entry name" value="4Fe4S_Fe_S_CS"/>
</dbReference>
<protein>
    <submittedName>
        <fullName evidence="7">Ferredoxin</fullName>
    </submittedName>
</protein>
<gene>
    <name evidence="7" type="ORF">JOC73_001408</name>
</gene>
<dbReference type="InterPro" id="IPR009016">
    <property type="entry name" value="Fe_hydrogenase"/>
</dbReference>
<name>A0ABS2NQL9_9FIRM</name>
<dbReference type="InterPro" id="IPR017896">
    <property type="entry name" value="4Fe4S_Fe-S-bd"/>
</dbReference>
<dbReference type="Pfam" id="PF02906">
    <property type="entry name" value="Fe_hyd_lg_C"/>
    <property type="match status" value="1"/>
</dbReference>
<comment type="caution">
    <text evidence="7">The sequence shown here is derived from an EMBL/GenBank/DDBJ whole genome shotgun (WGS) entry which is preliminary data.</text>
</comment>
<evidence type="ECO:0000256" key="1">
    <source>
        <dbReference type="ARBA" id="ARBA00022485"/>
    </source>
</evidence>
<dbReference type="InterPro" id="IPR007202">
    <property type="entry name" value="4Fe-4S_dom"/>
</dbReference>
<dbReference type="Pfam" id="PF13237">
    <property type="entry name" value="Fer4_10"/>
    <property type="match status" value="1"/>
</dbReference>
<evidence type="ECO:0000313" key="8">
    <source>
        <dbReference type="Proteomes" id="UP001314796"/>
    </source>
</evidence>
<evidence type="ECO:0000259" key="5">
    <source>
        <dbReference type="PROSITE" id="PS51379"/>
    </source>
</evidence>
<evidence type="ECO:0000313" key="7">
    <source>
        <dbReference type="EMBL" id="MBM7614889.1"/>
    </source>
</evidence>
<feature type="domain" description="4Fe-4S" evidence="6">
    <location>
        <begin position="361"/>
        <end position="420"/>
    </location>
</feature>
<dbReference type="SUPFAM" id="SSF53920">
    <property type="entry name" value="Fe-only hydrogenase"/>
    <property type="match status" value="1"/>
</dbReference>
<feature type="domain" description="4Fe-4S ferredoxin-type" evidence="5">
    <location>
        <begin position="6"/>
        <end position="35"/>
    </location>
</feature>
<sequence length="420" mass="46737">MHSKIHAIALDPSKCVGCTNCLKRCPTEAIRIKAGHSKIVKERCINCGQCIQACPRRARYGLTDNLQSITEFKYKIALVDPVLYGQFHDIYQPSQILSAILAQGFDDFFEISRGADLITEFTQDYIAKNPEFPIISSSCPTIVRLIQLRFPSLINHILPIDSPVEISAHLARKKAMEQLGLTEEEVGVFFISPCPARIFSFQKPVGIKKSRISGTFSIKSIFLDISKSISKSTPEHENFYPSYKGIGWAKSGGQSKALGIKDFLSVDGIQNVISVLEEIEYHKINDVAYIECHACTNGCLGGSLNIENSFVARNRIRKLVDEYQHTQINVPPFNPNEYILTEPLQPLQVTRLDDDIAVAIAKMEHLEKVLKTLPNIDCGACGSPSCRALAEDIVQGYGELGDCIVMQNRLKISEKTEDVD</sequence>
<keyword evidence="4" id="KW-0411">Iron-sulfur</keyword>
<dbReference type="InterPro" id="IPR050395">
    <property type="entry name" value="4Fe4S_Ferredoxin_RnfB"/>
</dbReference>
<dbReference type="RefSeq" id="WP_204401531.1">
    <property type="nucleotide sequence ID" value="NZ_JAFBEE010000007.1"/>
</dbReference>
<keyword evidence="8" id="KW-1185">Reference proteome</keyword>
<dbReference type="PROSITE" id="PS51379">
    <property type="entry name" value="4FE4S_FER_2"/>
    <property type="match status" value="2"/>
</dbReference>
<feature type="domain" description="4Fe-4S ferredoxin-type" evidence="5">
    <location>
        <begin position="38"/>
        <end position="65"/>
    </location>
</feature>
<evidence type="ECO:0000259" key="6">
    <source>
        <dbReference type="PROSITE" id="PS51656"/>
    </source>
</evidence>
<proteinExistence type="predicted"/>
<evidence type="ECO:0000256" key="3">
    <source>
        <dbReference type="ARBA" id="ARBA00023004"/>
    </source>
</evidence>
<dbReference type="SUPFAM" id="SSF54862">
    <property type="entry name" value="4Fe-4S ferredoxins"/>
    <property type="match status" value="1"/>
</dbReference>
<organism evidence="7 8">
    <name type="scientific">Alkaliphilus hydrothermalis</name>
    <dbReference type="NCBI Taxonomy" id="1482730"/>
    <lineage>
        <taxon>Bacteria</taxon>
        <taxon>Bacillati</taxon>
        <taxon>Bacillota</taxon>
        <taxon>Clostridia</taxon>
        <taxon>Peptostreptococcales</taxon>
        <taxon>Natronincolaceae</taxon>
        <taxon>Alkaliphilus</taxon>
    </lineage>
</organism>
<evidence type="ECO:0000256" key="2">
    <source>
        <dbReference type="ARBA" id="ARBA00022723"/>
    </source>
</evidence>
<dbReference type="Proteomes" id="UP001314796">
    <property type="component" value="Unassembled WGS sequence"/>
</dbReference>
<dbReference type="Gene3D" id="3.30.70.20">
    <property type="match status" value="1"/>
</dbReference>
<dbReference type="Pfam" id="PF04060">
    <property type="entry name" value="FeS"/>
    <property type="match status" value="1"/>
</dbReference>
<dbReference type="PROSITE" id="PS00198">
    <property type="entry name" value="4FE4S_FER_1"/>
    <property type="match status" value="2"/>
</dbReference>
<reference evidence="7 8" key="1">
    <citation type="submission" date="2021-01" db="EMBL/GenBank/DDBJ databases">
        <title>Genomic Encyclopedia of Type Strains, Phase IV (KMG-IV): sequencing the most valuable type-strain genomes for metagenomic binning, comparative biology and taxonomic classification.</title>
        <authorList>
            <person name="Goeker M."/>
        </authorList>
    </citation>
    <scope>NUCLEOTIDE SEQUENCE [LARGE SCALE GENOMIC DNA]</scope>
    <source>
        <strain evidence="7 8">DSM 25890</strain>
    </source>
</reference>
<dbReference type="InterPro" id="IPR004108">
    <property type="entry name" value="Fe_hydrogenase_lsu_C"/>
</dbReference>
<dbReference type="Gene3D" id="1.10.15.40">
    <property type="entry name" value="Electron transport complex subunit B, putative Fe-S cluster"/>
    <property type="match status" value="1"/>
</dbReference>
<dbReference type="PANTHER" id="PTHR43560:SF1">
    <property type="entry name" value="ION-TRANSLOCATING OXIDOREDUCTASE COMPLEX SUBUNIT B"/>
    <property type="match status" value="1"/>
</dbReference>
<keyword evidence="3" id="KW-0408">Iron</keyword>
<keyword evidence="1" id="KW-0004">4Fe-4S</keyword>
<accession>A0ABS2NQL9</accession>